<dbReference type="AlphaFoldDB" id="A0A7X0JQQ0"/>
<feature type="site" description="Participates in a stacking interaction with the thymidine ring of dTDP-4-oxo-6-deoxyglucose" evidence="6">
    <location>
        <position position="138"/>
    </location>
</feature>
<evidence type="ECO:0000256" key="1">
    <source>
        <dbReference type="ARBA" id="ARBA00001298"/>
    </source>
</evidence>
<feature type="active site" description="Proton donor" evidence="5">
    <location>
        <position position="132"/>
    </location>
</feature>
<dbReference type="EMBL" id="JACHBU010000018">
    <property type="protein sequence ID" value="MBB6511132.1"/>
    <property type="molecule type" value="Genomic_DNA"/>
</dbReference>
<evidence type="ECO:0000256" key="2">
    <source>
        <dbReference type="ARBA" id="ARBA00001997"/>
    </source>
</evidence>
<dbReference type="EC" id="5.1.3.13" evidence="3 7"/>
<comment type="similarity">
    <text evidence="7">Belongs to the dTDP-4-dehydrorhamnose 3,5-epimerase family.</text>
</comment>
<dbReference type="NCBIfam" id="TIGR01221">
    <property type="entry name" value="rmlC"/>
    <property type="match status" value="1"/>
</dbReference>
<dbReference type="Pfam" id="PF00908">
    <property type="entry name" value="dTDP_sugar_isom"/>
    <property type="match status" value="1"/>
</dbReference>
<name>A0A7X0JQQ0_9HYPH</name>
<evidence type="ECO:0000313" key="9">
    <source>
        <dbReference type="Proteomes" id="UP000585437"/>
    </source>
</evidence>
<dbReference type="GO" id="GO:0000271">
    <property type="term" value="P:polysaccharide biosynthetic process"/>
    <property type="evidence" value="ECO:0007669"/>
    <property type="project" value="TreeGrafter"/>
</dbReference>
<dbReference type="SUPFAM" id="SSF51182">
    <property type="entry name" value="RmlC-like cupins"/>
    <property type="match status" value="1"/>
</dbReference>
<evidence type="ECO:0000256" key="7">
    <source>
        <dbReference type="RuleBase" id="RU364069"/>
    </source>
</evidence>
<comment type="function">
    <text evidence="2 7">Catalyzes the epimerization of the C3' and C5'positions of dTDP-6-deoxy-D-xylo-4-hexulose, forming dTDP-6-deoxy-L-lyxo-4-hexulose.</text>
</comment>
<evidence type="ECO:0000313" key="8">
    <source>
        <dbReference type="EMBL" id="MBB6511132.1"/>
    </source>
</evidence>
<dbReference type="GO" id="GO:0005829">
    <property type="term" value="C:cytosol"/>
    <property type="evidence" value="ECO:0007669"/>
    <property type="project" value="TreeGrafter"/>
</dbReference>
<comment type="catalytic activity">
    <reaction evidence="1 7">
        <text>dTDP-4-dehydro-6-deoxy-alpha-D-glucose = dTDP-4-dehydro-beta-L-rhamnose</text>
        <dbReference type="Rhea" id="RHEA:16969"/>
        <dbReference type="ChEBI" id="CHEBI:57649"/>
        <dbReference type="ChEBI" id="CHEBI:62830"/>
        <dbReference type="EC" id="5.1.3.13"/>
    </reaction>
</comment>
<organism evidence="8 9">
    <name type="scientific">Rhizobium soli</name>
    <dbReference type="NCBI Taxonomy" id="424798"/>
    <lineage>
        <taxon>Bacteria</taxon>
        <taxon>Pseudomonadati</taxon>
        <taxon>Pseudomonadota</taxon>
        <taxon>Alphaproteobacteria</taxon>
        <taxon>Hyphomicrobiales</taxon>
        <taxon>Rhizobiaceae</taxon>
        <taxon>Rhizobium/Agrobacterium group</taxon>
        <taxon>Rhizobium</taxon>
    </lineage>
</organism>
<dbReference type="InterPro" id="IPR014710">
    <property type="entry name" value="RmlC-like_jellyroll"/>
</dbReference>
<dbReference type="GO" id="GO:0008830">
    <property type="term" value="F:dTDP-4-dehydrorhamnose 3,5-epimerase activity"/>
    <property type="evidence" value="ECO:0007669"/>
    <property type="project" value="UniProtKB-UniRule"/>
</dbReference>
<comment type="pathway">
    <text evidence="7">Carbohydrate biosynthesis; dTDP-L-rhamnose biosynthesis.</text>
</comment>
<proteinExistence type="inferred from homology"/>
<accession>A0A7X0JQQ0</accession>
<dbReference type="InterPro" id="IPR000888">
    <property type="entry name" value="RmlC-like"/>
</dbReference>
<comment type="subunit">
    <text evidence="7">Homodimer.</text>
</comment>
<dbReference type="InterPro" id="IPR011051">
    <property type="entry name" value="RmlC_Cupin_sf"/>
</dbReference>
<feature type="active site" description="Proton acceptor" evidence="5">
    <location>
        <position position="62"/>
    </location>
</feature>
<dbReference type="Gene3D" id="2.60.120.10">
    <property type="entry name" value="Jelly Rolls"/>
    <property type="match status" value="1"/>
</dbReference>
<dbReference type="PANTHER" id="PTHR21047:SF2">
    <property type="entry name" value="THYMIDINE DIPHOSPHO-4-KETO-RHAMNOSE 3,5-EPIMERASE"/>
    <property type="match status" value="1"/>
</dbReference>
<dbReference type="PANTHER" id="PTHR21047">
    <property type="entry name" value="DTDP-6-DEOXY-D-GLUCOSE-3,5 EPIMERASE"/>
    <property type="match status" value="1"/>
</dbReference>
<dbReference type="GO" id="GO:0019305">
    <property type="term" value="P:dTDP-rhamnose biosynthetic process"/>
    <property type="evidence" value="ECO:0007669"/>
    <property type="project" value="UniProtKB-UniRule"/>
</dbReference>
<dbReference type="Proteomes" id="UP000585437">
    <property type="component" value="Unassembled WGS sequence"/>
</dbReference>
<evidence type="ECO:0000256" key="6">
    <source>
        <dbReference type="PIRSR" id="PIRSR600888-3"/>
    </source>
</evidence>
<dbReference type="UniPathway" id="UPA00124"/>
<dbReference type="RefSeq" id="WP_184656130.1">
    <property type="nucleotide sequence ID" value="NZ_JACHBU010000018.1"/>
</dbReference>
<sequence>MQFVETAISSVYLIKPRKIGDSRGYFCETFRQDKFCEILGNVLLVQDNQSLSADVGTIRGLHFQQNPRAQGKLVRCIAGTILDVAVDIRIGSPTYGKHVKVELSASNGYQLWVPPGFAHGFCTLESNSIISYKVSEYYSPDHDRGLLWNDPKLGIEWPIDAANAILSAKDRVQPALADVETNFFMMLD</sequence>
<protein>
    <recommendedName>
        <fullName evidence="4 7">dTDP-4-dehydrorhamnose 3,5-epimerase</fullName>
        <ecNumber evidence="3 7">5.1.3.13</ecNumber>
    </recommendedName>
    <alternativeName>
        <fullName evidence="7">Thymidine diphospho-4-keto-rhamnose 3,5-epimerase</fullName>
    </alternativeName>
</protein>
<evidence type="ECO:0000256" key="3">
    <source>
        <dbReference type="ARBA" id="ARBA00012098"/>
    </source>
</evidence>
<reference evidence="8 9" key="1">
    <citation type="submission" date="2020-08" db="EMBL/GenBank/DDBJ databases">
        <title>The Agave Microbiome: Exploring the role of microbial communities in plant adaptations to desert environments.</title>
        <authorList>
            <person name="Partida-Martinez L.P."/>
        </authorList>
    </citation>
    <scope>NUCLEOTIDE SEQUENCE [LARGE SCALE GENOMIC DNA]</scope>
    <source>
        <strain evidence="8 9">AS3.12</strain>
    </source>
</reference>
<evidence type="ECO:0000256" key="4">
    <source>
        <dbReference type="ARBA" id="ARBA00019595"/>
    </source>
</evidence>
<comment type="caution">
    <text evidence="8">The sequence shown here is derived from an EMBL/GenBank/DDBJ whole genome shotgun (WGS) entry which is preliminary data.</text>
</comment>
<keyword evidence="9" id="KW-1185">Reference proteome</keyword>
<evidence type="ECO:0000256" key="5">
    <source>
        <dbReference type="PIRSR" id="PIRSR600888-1"/>
    </source>
</evidence>
<keyword evidence="7 8" id="KW-0413">Isomerase</keyword>
<gene>
    <name evidence="8" type="ORF">F4695_004530</name>
</gene>
<dbReference type="CDD" id="cd00438">
    <property type="entry name" value="cupin_RmlC"/>
    <property type="match status" value="1"/>
</dbReference>